<accession>A0A7H0LLB5</accession>
<reference evidence="2 3" key="1">
    <citation type="submission" date="2020-09" db="EMBL/GenBank/DDBJ databases">
        <title>Sphingomonas sp., a new species isolated from pork steak.</title>
        <authorList>
            <person name="Heidler von Heilborn D."/>
        </authorList>
    </citation>
    <scope>NUCLEOTIDE SEQUENCE [LARGE SCALE GENOMIC DNA]</scope>
    <source>
        <strain evidence="3">S8-3T</strain>
    </source>
</reference>
<evidence type="ECO:0000259" key="1">
    <source>
        <dbReference type="Pfam" id="PF13699"/>
    </source>
</evidence>
<name>A0A7H0LLB5_9SPHN</name>
<organism evidence="2 3">
    <name type="scientific">Sphingomonas alpina</name>
    <dbReference type="NCBI Taxonomy" id="653931"/>
    <lineage>
        <taxon>Bacteria</taxon>
        <taxon>Pseudomonadati</taxon>
        <taxon>Pseudomonadota</taxon>
        <taxon>Alphaproteobacteria</taxon>
        <taxon>Sphingomonadales</taxon>
        <taxon>Sphingomonadaceae</taxon>
        <taxon>Sphingomonas</taxon>
    </lineage>
</organism>
<evidence type="ECO:0000313" key="3">
    <source>
        <dbReference type="Proteomes" id="UP000516148"/>
    </source>
</evidence>
<keyword evidence="3" id="KW-1185">Reference proteome</keyword>
<sequence>MAMPPDFPDPFDGVRRYLSRAAARALDRAITEVQQAAGRAVRRRMRDVSDTIDYVTSVLGRMPHGVANTVADAGRGPSARPLAPNEVVLVNQAFGAQPVSPGQVRIVPGAGNQPAAAAAFRNGNPAITIGNTIYMKPEVYRARGGSDLSSNPEGVEMLLHEYTHVIQYTRLGFTAFGARYAREFHQSGYDANKMYDYGSRTRNYDDEMLEGQAAMVGDYGRQMALPPGSRTPALIQQLRTKLRGTGILGQ</sequence>
<feature type="domain" description="eCIS core" evidence="1">
    <location>
        <begin position="101"/>
        <end position="170"/>
    </location>
</feature>
<dbReference type="Pfam" id="PF13699">
    <property type="entry name" value="eCIS_core"/>
    <property type="match status" value="1"/>
</dbReference>
<dbReference type="InterPro" id="IPR025295">
    <property type="entry name" value="eCIS_core_dom"/>
</dbReference>
<dbReference type="RefSeq" id="WP_187762766.1">
    <property type="nucleotide sequence ID" value="NZ_CP061038.1"/>
</dbReference>
<dbReference type="EMBL" id="CP061038">
    <property type="protein sequence ID" value="QNQ10468.1"/>
    <property type="molecule type" value="Genomic_DNA"/>
</dbReference>
<proteinExistence type="predicted"/>
<dbReference type="KEGG" id="spap:H3Z74_04400"/>
<dbReference type="Proteomes" id="UP000516148">
    <property type="component" value="Chromosome"/>
</dbReference>
<gene>
    <name evidence="2" type="ORF">H3Z74_04400</name>
</gene>
<evidence type="ECO:0000313" key="2">
    <source>
        <dbReference type="EMBL" id="QNQ10468.1"/>
    </source>
</evidence>
<protein>
    <submittedName>
        <fullName evidence="2">DUF4157 domain-containing protein</fullName>
    </submittedName>
</protein>
<dbReference type="AlphaFoldDB" id="A0A7H0LLB5"/>